<dbReference type="GO" id="GO:0003700">
    <property type="term" value="F:DNA-binding transcription factor activity"/>
    <property type="evidence" value="ECO:0007669"/>
    <property type="project" value="TreeGrafter"/>
</dbReference>
<evidence type="ECO:0000313" key="6">
    <source>
        <dbReference type="EMBL" id="SMG52283.1"/>
    </source>
</evidence>
<organism evidence="6 7">
    <name type="scientific">Paenibacillus aquistagni</name>
    <dbReference type="NCBI Taxonomy" id="1852522"/>
    <lineage>
        <taxon>Bacteria</taxon>
        <taxon>Bacillati</taxon>
        <taxon>Bacillota</taxon>
        <taxon>Bacilli</taxon>
        <taxon>Bacillales</taxon>
        <taxon>Paenibacillaceae</taxon>
        <taxon>Paenibacillus</taxon>
    </lineage>
</organism>
<dbReference type="STRING" id="1852522.SAMN06295960_3387"/>
<dbReference type="SMART" id="SM00354">
    <property type="entry name" value="HTH_LACI"/>
    <property type="match status" value="1"/>
</dbReference>
<evidence type="ECO:0000259" key="5">
    <source>
        <dbReference type="PROSITE" id="PS50932"/>
    </source>
</evidence>
<dbReference type="InterPro" id="IPR046335">
    <property type="entry name" value="LacI/GalR-like_sensor"/>
</dbReference>
<evidence type="ECO:0000256" key="2">
    <source>
        <dbReference type="ARBA" id="ARBA00023015"/>
    </source>
</evidence>
<keyword evidence="1" id="KW-0678">Repressor</keyword>
<dbReference type="PANTHER" id="PTHR30146:SF148">
    <property type="entry name" value="HTH-TYPE TRANSCRIPTIONAL REPRESSOR PURR-RELATED"/>
    <property type="match status" value="1"/>
</dbReference>
<evidence type="ECO:0000256" key="4">
    <source>
        <dbReference type="ARBA" id="ARBA00023163"/>
    </source>
</evidence>
<reference evidence="6 7" key="1">
    <citation type="submission" date="2017-04" db="EMBL/GenBank/DDBJ databases">
        <authorList>
            <person name="Afonso C.L."/>
            <person name="Miller P.J."/>
            <person name="Scott M.A."/>
            <person name="Spackman E."/>
            <person name="Goraichik I."/>
            <person name="Dimitrov K.M."/>
            <person name="Suarez D.L."/>
            <person name="Swayne D.E."/>
        </authorList>
    </citation>
    <scope>NUCLEOTIDE SEQUENCE [LARGE SCALE GENOMIC DNA]</scope>
    <source>
        <strain evidence="6 7">11</strain>
    </source>
</reference>
<dbReference type="GO" id="GO:0000976">
    <property type="term" value="F:transcription cis-regulatory region binding"/>
    <property type="evidence" value="ECO:0007669"/>
    <property type="project" value="TreeGrafter"/>
</dbReference>
<dbReference type="Gene3D" id="3.40.50.2300">
    <property type="match status" value="2"/>
</dbReference>
<proteinExistence type="predicted"/>
<dbReference type="CDD" id="cd01392">
    <property type="entry name" value="HTH_LacI"/>
    <property type="match status" value="1"/>
</dbReference>
<dbReference type="SUPFAM" id="SSF53822">
    <property type="entry name" value="Periplasmic binding protein-like I"/>
    <property type="match status" value="1"/>
</dbReference>
<keyword evidence="7" id="KW-1185">Reference proteome</keyword>
<evidence type="ECO:0000256" key="3">
    <source>
        <dbReference type="ARBA" id="ARBA00023125"/>
    </source>
</evidence>
<dbReference type="SUPFAM" id="SSF47413">
    <property type="entry name" value="lambda repressor-like DNA-binding domains"/>
    <property type="match status" value="1"/>
</dbReference>
<evidence type="ECO:0000256" key="1">
    <source>
        <dbReference type="ARBA" id="ARBA00022491"/>
    </source>
</evidence>
<dbReference type="InterPro" id="IPR010982">
    <property type="entry name" value="Lambda_DNA-bd_dom_sf"/>
</dbReference>
<dbReference type="InterPro" id="IPR000843">
    <property type="entry name" value="HTH_LacI"/>
</dbReference>
<evidence type="ECO:0000313" key="7">
    <source>
        <dbReference type="Proteomes" id="UP000193834"/>
    </source>
</evidence>
<dbReference type="Pfam" id="PF00356">
    <property type="entry name" value="LacI"/>
    <property type="match status" value="1"/>
</dbReference>
<keyword evidence="2" id="KW-0805">Transcription regulation</keyword>
<keyword evidence="3" id="KW-0238">DNA-binding</keyword>
<dbReference type="AlphaFoldDB" id="A0A1X7LG08"/>
<protein>
    <submittedName>
        <fullName evidence="6">LacI family transcriptional regulator</fullName>
    </submittedName>
</protein>
<dbReference type="InterPro" id="IPR028082">
    <property type="entry name" value="Peripla_BP_I"/>
</dbReference>
<dbReference type="Proteomes" id="UP000193834">
    <property type="component" value="Unassembled WGS sequence"/>
</dbReference>
<dbReference type="EMBL" id="FXAZ01000004">
    <property type="protein sequence ID" value="SMG52283.1"/>
    <property type="molecule type" value="Genomic_DNA"/>
</dbReference>
<sequence length="338" mass="38608">MKVTIKDIAREANLSLSAVSRVLNNKPCRVSEEKKELIRSIAKKYNYTANQIARSLVTKKTNTFGLILPDIENIFFSSFAKRLEANCRQHGYALIITNTDDKYAEDLEMIDLLLARDVDGLFLIVSTESYQYVKPMMERLSKLSIPYVMVDRVYPEFDCNKVFFNHETGAYLAVRHLIEHGHQRIGCIANKLSSQSRDYRLDGYMKAMQEYGCEIRDEYIVEGDYRIHSGYHAAEQLLATDISAFFVCNDMMTLGVFRKLYEGGYSIPEDYSIVSYDNTIAPFLSDIKLTSIEQNITELGNTAFEVLFAQVGNEELPVKEICLLPKLIENETVQSLKA</sequence>
<dbReference type="PROSITE" id="PS50932">
    <property type="entry name" value="HTH_LACI_2"/>
    <property type="match status" value="1"/>
</dbReference>
<dbReference type="PANTHER" id="PTHR30146">
    <property type="entry name" value="LACI-RELATED TRANSCRIPTIONAL REPRESSOR"/>
    <property type="match status" value="1"/>
</dbReference>
<dbReference type="RefSeq" id="WP_085496009.1">
    <property type="nucleotide sequence ID" value="NZ_FXAZ01000004.1"/>
</dbReference>
<dbReference type="Gene3D" id="1.10.260.40">
    <property type="entry name" value="lambda repressor-like DNA-binding domains"/>
    <property type="match status" value="1"/>
</dbReference>
<dbReference type="OrthoDB" id="9784962at2"/>
<keyword evidence="4" id="KW-0804">Transcription</keyword>
<dbReference type="CDD" id="cd06267">
    <property type="entry name" value="PBP1_LacI_sugar_binding-like"/>
    <property type="match status" value="1"/>
</dbReference>
<gene>
    <name evidence="6" type="ORF">SAMN06295960_3387</name>
</gene>
<feature type="domain" description="HTH lacI-type" evidence="5">
    <location>
        <begin position="3"/>
        <end position="58"/>
    </location>
</feature>
<dbReference type="Pfam" id="PF13377">
    <property type="entry name" value="Peripla_BP_3"/>
    <property type="match status" value="1"/>
</dbReference>
<accession>A0A1X7LG08</accession>
<name>A0A1X7LG08_9BACL</name>